<feature type="transmembrane region" description="Helical" evidence="6">
    <location>
        <begin position="70"/>
        <end position="87"/>
    </location>
</feature>
<evidence type="ECO:0000313" key="7">
    <source>
        <dbReference type="EMBL" id="GGY20284.1"/>
    </source>
</evidence>
<keyword evidence="2" id="KW-1003">Cell membrane</keyword>
<feature type="transmembrane region" description="Helical" evidence="6">
    <location>
        <begin position="183"/>
        <end position="205"/>
    </location>
</feature>
<feature type="transmembrane region" description="Helical" evidence="6">
    <location>
        <begin position="6"/>
        <end position="28"/>
    </location>
</feature>
<keyword evidence="8" id="KW-1185">Reference proteome</keyword>
<name>A0A918P514_9NEIS</name>
<keyword evidence="5 6" id="KW-0472">Membrane</keyword>
<comment type="caution">
    <text evidence="7">The sequence shown here is derived from an EMBL/GenBank/DDBJ whole genome shotgun (WGS) entry which is preliminary data.</text>
</comment>
<evidence type="ECO:0000256" key="5">
    <source>
        <dbReference type="ARBA" id="ARBA00023136"/>
    </source>
</evidence>
<dbReference type="PANTHER" id="PTHR30086:SF20">
    <property type="entry name" value="ARGININE EXPORTER PROTEIN ARGO-RELATED"/>
    <property type="match status" value="1"/>
</dbReference>
<comment type="subcellular location">
    <subcellularLocation>
        <location evidence="1">Cell membrane</location>
        <topology evidence="1">Multi-pass membrane protein</topology>
    </subcellularLocation>
</comment>
<evidence type="ECO:0000256" key="2">
    <source>
        <dbReference type="ARBA" id="ARBA00022475"/>
    </source>
</evidence>
<reference evidence="7" key="1">
    <citation type="journal article" date="2014" name="Int. J. Syst. Evol. Microbiol.">
        <title>Complete genome sequence of Corynebacterium casei LMG S-19264T (=DSM 44701T), isolated from a smear-ripened cheese.</title>
        <authorList>
            <consortium name="US DOE Joint Genome Institute (JGI-PGF)"/>
            <person name="Walter F."/>
            <person name="Albersmeier A."/>
            <person name="Kalinowski J."/>
            <person name="Ruckert C."/>
        </authorList>
    </citation>
    <scope>NUCLEOTIDE SEQUENCE</scope>
    <source>
        <strain evidence="7">KCTC 32182</strain>
    </source>
</reference>
<dbReference type="Pfam" id="PF01810">
    <property type="entry name" value="LysE"/>
    <property type="match status" value="1"/>
</dbReference>
<dbReference type="EMBL" id="BMYX01000014">
    <property type="protein sequence ID" value="GGY20284.1"/>
    <property type="molecule type" value="Genomic_DNA"/>
</dbReference>
<dbReference type="GO" id="GO:0005886">
    <property type="term" value="C:plasma membrane"/>
    <property type="evidence" value="ECO:0007669"/>
    <property type="project" value="UniProtKB-SubCell"/>
</dbReference>
<proteinExistence type="predicted"/>
<keyword evidence="4 6" id="KW-1133">Transmembrane helix</keyword>
<sequence>MFDASVMFSAFGLAFAQIVGIGPQNAYVLRQGIARSHVGLIVLVCIVCDIVLMSCGVFGMGGVIAGVPGLVRVLAWGGAGFIFWLGFKAFRAAFARQHGALSLDGNVERERRAVCRTLLMVTLLNPYALLDTIVLIGGVSSAYGKHNQVSFLIGSTLASACWFVALGAFAAKLAPWFARPASWRVLDGAIGVVMFFTGGMLLVNFGL</sequence>
<dbReference type="GO" id="GO:0015171">
    <property type="term" value="F:amino acid transmembrane transporter activity"/>
    <property type="evidence" value="ECO:0007669"/>
    <property type="project" value="TreeGrafter"/>
</dbReference>
<reference evidence="7" key="2">
    <citation type="submission" date="2020-09" db="EMBL/GenBank/DDBJ databases">
        <authorList>
            <person name="Sun Q."/>
            <person name="Kim S."/>
        </authorList>
    </citation>
    <scope>NUCLEOTIDE SEQUENCE</scope>
    <source>
        <strain evidence="7">KCTC 32182</strain>
    </source>
</reference>
<evidence type="ECO:0000256" key="6">
    <source>
        <dbReference type="SAM" id="Phobius"/>
    </source>
</evidence>
<dbReference type="Proteomes" id="UP000645257">
    <property type="component" value="Unassembled WGS sequence"/>
</dbReference>
<protein>
    <submittedName>
        <fullName evidence="7">Amino acid transporter LysE</fullName>
    </submittedName>
</protein>
<dbReference type="RefSeq" id="WP_189534768.1">
    <property type="nucleotide sequence ID" value="NZ_BMYX01000014.1"/>
</dbReference>
<feature type="transmembrane region" description="Helical" evidence="6">
    <location>
        <begin position="118"/>
        <end position="143"/>
    </location>
</feature>
<gene>
    <name evidence="7" type="ORF">GCM10011289_24810</name>
</gene>
<feature type="transmembrane region" description="Helical" evidence="6">
    <location>
        <begin position="40"/>
        <end position="64"/>
    </location>
</feature>
<feature type="transmembrane region" description="Helical" evidence="6">
    <location>
        <begin position="149"/>
        <end position="171"/>
    </location>
</feature>
<organism evidence="7 8">
    <name type="scientific">Paludibacterium paludis</name>
    <dbReference type="NCBI Taxonomy" id="1225769"/>
    <lineage>
        <taxon>Bacteria</taxon>
        <taxon>Pseudomonadati</taxon>
        <taxon>Pseudomonadota</taxon>
        <taxon>Betaproteobacteria</taxon>
        <taxon>Neisseriales</taxon>
        <taxon>Chromobacteriaceae</taxon>
        <taxon>Paludibacterium</taxon>
    </lineage>
</organism>
<dbReference type="PANTHER" id="PTHR30086">
    <property type="entry name" value="ARGININE EXPORTER PROTEIN ARGO"/>
    <property type="match status" value="1"/>
</dbReference>
<dbReference type="AlphaFoldDB" id="A0A918P514"/>
<dbReference type="InterPro" id="IPR001123">
    <property type="entry name" value="LeuE-type"/>
</dbReference>
<keyword evidence="3 6" id="KW-0812">Transmembrane</keyword>
<evidence type="ECO:0000256" key="3">
    <source>
        <dbReference type="ARBA" id="ARBA00022692"/>
    </source>
</evidence>
<evidence type="ECO:0000313" key="8">
    <source>
        <dbReference type="Proteomes" id="UP000645257"/>
    </source>
</evidence>
<accession>A0A918P514</accession>
<evidence type="ECO:0000256" key="1">
    <source>
        <dbReference type="ARBA" id="ARBA00004651"/>
    </source>
</evidence>
<evidence type="ECO:0000256" key="4">
    <source>
        <dbReference type="ARBA" id="ARBA00022989"/>
    </source>
</evidence>